<dbReference type="PRINTS" id="PR00081">
    <property type="entry name" value="GDHRDH"/>
</dbReference>
<dbReference type="AlphaFoldDB" id="A0A4Q9GVN8"/>
<dbReference type="InterPro" id="IPR002347">
    <property type="entry name" value="SDR_fam"/>
</dbReference>
<feature type="domain" description="Ketoreductase" evidence="3">
    <location>
        <begin position="12"/>
        <end position="189"/>
    </location>
</feature>
<dbReference type="SMART" id="SM00822">
    <property type="entry name" value="PKS_KR"/>
    <property type="match status" value="1"/>
</dbReference>
<evidence type="ECO:0000256" key="1">
    <source>
        <dbReference type="ARBA" id="ARBA00006484"/>
    </source>
</evidence>
<name>A0A4Q9GVN8_9MICO</name>
<dbReference type="PROSITE" id="PS00061">
    <property type="entry name" value="ADH_SHORT"/>
    <property type="match status" value="1"/>
</dbReference>
<comment type="similarity">
    <text evidence="1">Belongs to the short-chain dehydrogenases/reductases (SDR) family.</text>
</comment>
<dbReference type="PANTHER" id="PTHR42760">
    <property type="entry name" value="SHORT-CHAIN DEHYDROGENASES/REDUCTASES FAMILY MEMBER"/>
    <property type="match status" value="1"/>
</dbReference>
<evidence type="ECO:0000313" key="5">
    <source>
        <dbReference type="Proteomes" id="UP000294194"/>
    </source>
</evidence>
<comment type="caution">
    <text evidence="4">The sequence shown here is derived from an EMBL/GenBank/DDBJ whole genome shotgun (WGS) entry which is preliminary data.</text>
</comment>
<dbReference type="InterPro" id="IPR057326">
    <property type="entry name" value="KR_dom"/>
</dbReference>
<dbReference type="RefSeq" id="WP_130982421.1">
    <property type="nucleotide sequence ID" value="NZ_SISG01000001.1"/>
</dbReference>
<gene>
    <name evidence="4" type="ORF">EYE40_13435</name>
</gene>
<accession>A0A4Q9GVN8</accession>
<reference evidence="5" key="1">
    <citation type="submission" date="2019-02" db="EMBL/GenBank/DDBJ databases">
        <title>Glaciihabitans arcticus sp. nov., a psychrotolerant bacterium isolated from polar soil.</title>
        <authorList>
            <person name="Dahal R.H."/>
        </authorList>
    </citation>
    <scope>NUCLEOTIDE SEQUENCE [LARGE SCALE GENOMIC DNA]</scope>
    <source>
        <strain evidence="5">RP-3-7</strain>
    </source>
</reference>
<proteinExistence type="inferred from homology"/>
<dbReference type="InterPro" id="IPR036291">
    <property type="entry name" value="NAD(P)-bd_dom_sf"/>
</dbReference>
<sequence>MSALAHFSLEGRTALVTGGSRGIGKAIALSLADAGADVILAVRDGNGTDTQNALTELGRYAGTVTVDLADASATHAVATELAHSHTIDILVNNAGHISRGPAIDVTPEDWAGVVDVNLTAAFLLSQAIGAVMVERGRGKIINVASLLSFQGGIGVASYTASKHGLQGLTRALSNEWAASGVQVNAIAPGYIATDNTAPLRSDEARASEILGRIPSGRWGEASDIGGAAIFLASSASDYVTGHTLVVDGGWMAR</sequence>
<dbReference type="Pfam" id="PF13561">
    <property type="entry name" value="adh_short_C2"/>
    <property type="match status" value="1"/>
</dbReference>
<dbReference type="PRINTS" id="PR00080">
    <property type="entry name" value="SDRFAMILY"/>
</dbReference>
<dbReference type="GO" id="GO:0016616">
    <property type="term" value="F:oxidoreductase activity, acting on the CH-OH group of donors, NAD or NADP as acceptor"/>
    <property type="evidence" value="ECO:0007669"/>
    <property type="project" value="UniProtKB-ARBA"/>
</dbReference>
<keyword evidence="5" id="KW-1185">Reference proteome</keyword>
<dbReference type="SUPFAM" id="SSF51735">
    <property type="entry name" value="NAD(P)-binding Rossmann-fold domains"/>
    <property type="match status" value="1"/>
</dbReference>
<dbReference type="Proteomes" id="UP000294194">
    <property type="component" value="Unassembled WGS sequence"/>
</dbReference>
<dbReference type="InterPro" id="IPR020904">
    <property type="entry name" value="Sc_DH/Rdtase_CS"/>
</dbReference>
<keyword evidence="2" id="KW-0560">Oxidoreductase</keyword>
<dbReference type="EMBL" id="SISG01000001">
    <property type="protein sequence ID" value="TBN58314.1"/>
    <property type="molecule type" value="Genomic_DNA"/>
</dbReference>
<evidence type="ECO:0000259" key="3">
    <source>
        <dbReference type="SMART" id="SM00822"/>
    </source>
</evidence>
<dbReference type="FunFam" id="3.40.50.720:FF:000084">
    <property type="entry name" value="Short-chain dehydrogenase reductase"/>
    <property type="match status" value="1"/>
</dbReference>
<protein>
    <submittedName>
        <fullName evidence="4">SDR family oxidoreductase</fullName>
    </submittedName>
</protein>
<evidence type="ECO:0000256" key="2">
    <source>
        <dbReference type="ARBA" id="ARBA00023002"/>
    </source>
</evidence>
<dbReference type="PANTHER" id="PTHR42760:SF5">
    <property type="entry name" value="2-DEHYDRO-3-DEOXY-D-GLUCONATE 5-DEHYDROGENASE"/>
    <property type="match status" value="1"/>
</dbReference>
<evidence type="ECO:0000313" key="4">
    <source>
        <dbReference type="EMBL" id="TBN58314.1"/>
    </source>
</evidence>
<dbReference type="Gene3D" id="3.40.50.720">
    <property type="entry name" value="NAD(P)-binding Rossmann-like Domain"/>
    <property type="match status" value="1"/>
</dbReference>
<organism evidence="4 5">
    <name type="scientific">Glaciihabitans arcticus</name>
    <dbReference type="NCBI Taxonomy" id="2668039"/>
    <lineage>
        <taxon>Bacteria</taxon>
        <taxon>Bacillati</taxon>
        <taxon>Actinomycetota</taxon>
        <taxon>Actinomycetes</taxon>
        <taxon>Micrococcales</taxon>
        <taxon>Microbacteriaceae</taxon>
        <taxon>Glaciihabitans</taxon>
    </lineage>
</organism>